<dbReference type="Gene3D" id="3.90.120.10">
    <property type="entry name" value="DNA Methylase, subunit A, domain 2"/>
    <property type="match status" value="1"/>
</dbReference>
<dbReference type="GeneID" id="85305034"/>
<dbReference type="EMBL" id="MU839011">
    <property type="protein sequence ID" value="KAK1766493.1"/>
    <property type="molecule type" value="Genomic_DNA"/>
</dbReference>
<dbReference type="EC" id="2.1.1.37" evidence="2"/>
<keyword evidence="7" id="KW-0539">Nucleus</keyword>
<dbReference type="Proteomes" id="UP001244011">
    <property type="component" value="Unassembled WGS sequence"/>
</dbReference>
<evidence type="ECO:0000256" key="7">
    <source>
        <dbReference type="ARBA" id="ARBA00023242"/>
    </source>
</evidence>
<name>A0AAJ0BXV0_9PEZI</name>
<evidence type="ECO:0000259" key="10">
    <source>
        <dbReference type="PROSITE" id="PS51038"/>
    </source>
</evidence>
<reference evidence="11" key="1">
    <citation type="submission" date="2023-06" db="EMBL/GenBank/DDBJ databases">
        <title>Genome-scale phylogeny and comparative genomics of the fungal order Sordariales.</title>
        <authorList>
            <consortium name="Lawrence Berkeley National Laboratory"/>
            <person name="Hensen N."/>
            <person name="Bonometti L."/>
            <person name="Westerberg I."/>
            <person name="Brannstrom I.O."/>
            <person name="Guillou S."/>
            <person name="Cros-Aarteil S."/>
            <person name="Calhoun S."/>
            <person name="Haridas S."/>
            <person name="Kuo A."/>
            <person name="Mondo S."/>
            <person name="Pangilinan J."/>
            <person name="Riley R."/>
            <person name="Labutti K."/>
            <person name="Andreopoulos B."/>
            <person name="Lipzen A."/>
            <person name="Chen C."/>
            <person name="Yanf M."/>
            <person name="Daum C."/>
            <person name="Ng V."/>
            <person name="Clum A."/>
            <person name="Steindorff A."/>
            <person name="Ohm R."/>
            <person name="Martin F."/>
            <person name="Silar P."/>
            <person name="Natvig D."/>
            <person name="Lalanne C."/>
            <person name="Gautier V."/>
            <person name="Ament-Velasquez S.L."/>
            <person name="Kruys A."/>
            <person name="Hutchinson M.I."/>
            <person name="Powell A.J."/>
            <person name="Barry K."/>
            <person name="Miller A.N."/>
            <person name="Grigoriev I.V."/>
            <person name="Debuchy R."/>
            <person name="Gladieux P."/>
            <person name="Thoren M.H."/>
            <person name="Johannesson H."/>
        </authorList>
    </citation>
    <scope>NUCLEOTIDE SEQUENCE</scope>
    <source>
        <strain evidence="11">8032-3</strain>
    </source>
</reference>
<feature type="region of interest" description="Disordered" evidence="9">
    <location>
        <begin position="1182"/>
        <end position="1243"/>
    </location>
</feature>
<organism evidence="11 12">
    <name type="scientific">Phialemonium atrogriseum</name>
    <dbReference type="NCBI Taxonomy" id="1093897"/>
    <lineage>
        <taxon>Eukaryota</taxon>
        <taxon>Fungi</taxon>
        <taxon>Dikarya</taxon>
        <taxon>Ascomycota</taxon>
        <taxon>Pezizomycotina</taxon>
        <taxon>Sordariomycetes</taxon>
        <taxon>Sordariomycetidae</taxon>
        <taxon>Cephalothecales</taxon>
        <taxon>Cephalothecaceae</taxon>
        <taxon>Phialemonium</taxon>
    </lineage>
</organism>
<dbReference type="SUPFAM" id="SSF53335">
    <property type="entry name" value="S-adenosyl-L-methionine-dependent methyltransferases"/>
    <property type="match status" value="1"/>
</dbReference>
<dbReference type="GO" id="GO:0032259">
    <property type="term" value="P:methylation"/>
    <property type="evidence" value="ECO:0007669"/>
    <property type="project" value="UniProtKB-KW"/>
</dbReference>
<feature type="region of interest" description="Disordered" evidence="9">
    <location>
        <begin position="437"/>
        <end position="484"/>
    </location>
</feature>
<dbReference type="Pfam" id="PF00145">
    <property type="entry name" value="DNA_methylase"/>
    <property type="match status" value="1"/>
</dbReference>
<dbReference type="GO" id="GO:0003677">
    <property type="term" value="F:DNA binding"/>
    <property type="evidence" value="ECO:0007669"/>
    <property type="project" value="UniProtKB-KW"/>
</dbReference>
<dbReference type="GO" id="GO:0044027">
    <property type="term" value="P:negative regulation of gene expression via chromosomal CpG island methylation"/>
    <property type="evidence" value="ECO:0007669"/>
    <property type="project" value="TreeGrafter"/>
</dbReference>
<dbReference type="GO" id="GO:0003682">
    <property type="term" value="F:chromatin binding"/>
    <property type="evidence" value="ECO:0007669"/>
    <property type="project" value="InterPro"/>
</dbReference>
<dbReference type="Gene3D" id="3.40.50.150">
    <property type="entry name" value="Vaccinia Virus protein VP39"/>
    <property type="match status" value="1"/>
</dbReference>
<keyword evidence="5 8" id="KW-0949">S-adenosyl-L-methionine</keyword>
<dbReference type="PROSITE" id="PS51038">
    <property type="entry name" value="BAH"/>
    <property type="match status" value="2"/>
</dbReference>
<dbReference type="Gene3D" id="2.30.30.490">
    <property type="match status" value="2"/>
</dbReference>
<evidence type="ECO:0000256" key="5">
    <source>
        <dbReference type="ARBA" id="ARBA00022691"/>
    </source>
</evidence>
<keyword evidence="4 8" id="KW-0808">Transferase</keyword>
<gene>
    <name evidence="11" type="ORF">QBC33DRAFT_101833</name>
</gene>
<feature type="compositionally biased region" description="Polar residues" evidence="9">
    <location>
        <begin position="472"/>
        <end position="484"/>
    </location>
</feature>
<dbReference type="PANTHER" id="PTHR10629:SF54">
    <property type="entry name" value="DNA METHYLTRANSFERASE DIM-2"/>
    <property type="match status" value="1"/>
</dbReference>
<proteinExistence type="inferred from homology"/>
<evidence type="ECO:0000256" key="2">
    <source>
        <dbReference type="ARBA" id="ARBA00011975"/>
    </source>
</evidence>
<dbReference type="PROSITE" id="PS00094">
    <property type="entry name" value="C5_MTASE_1"/>
    <property type="match status" value="1"/>
</dbReference>
<dbReference type="FunFam" id="3.90.120.10:FF:000009">
    <property type="entry name" value="DNA methyltransferase Dim-2"/>
    <property type="match status" value="1"/>
</dbReference>
<comment type="similarity">
    <text evidence="8">Belongs to the class I-like SAM-binding methyltransferase superfamily. C5-methyltransferase family.</text>
</comment>
<dbReference type="InterPro" id="IPR043151">
    <property type="entry name" value="BAH_sf"/>
</dbReference>
<dbReference type="GO" id="GO:0003886">
    <property type="term" value="F:DNA (cytosine-5-)-methyltransferase activity"/>
    <property type="evidence" value="ECO:0007669"/>
    <property type="project" value="UniProtKB-EC"/>
</dbReference>
<protein>
    <recommendedName>
        <fullName evidence="2">DNA (cytosine-5-)-methyltransferase</fullName>
        <ecNumber evidence="2">2.1.1.37</ecNumber>
    </recommendedName>
</protein>
<dbReference type="RefSeq" id="XP_060282706.1">
    <property type="nucleotide sequence ID" value="XM_060421847.1"/>
</dbReference>
<keyword evidence="6" id="KW-0238">DNA-binding</keyword>
<feature type="compositionally biased region" description="Low complexity" evidence="9">
    <location>
        <begin position="1217"/>
        <end position="1228"/>
    </location>
</feature>
<dbReference type="PROSITE" id="PS51679">
    <property type="entry name" value="SAM_MT_C5"/>
    <property type="match status" value="1"/>
</dbReference>
<evidence type="ECO:0000256" key="8">
    <source>
        <dbReference type="PROSITE-ProRule" id="PRU01016"/>
    </source>
</evidence>
<accession>A0AAJ0BXV0</accession>
<evidence type="ECO:0000313" key="11">
    <source>
        <dbReference type="EMBL" id="KAK1766493.1"/>
    </source>
</evidence>
<dbReference type="InterPro" id="IPR001025">
    <property type="entry name" value="BAH_dom"/>
</dbReference>
<feature type="region of interest" description="Disordered" evidence="9">
    <location>
        <begin position="1"/>
        <end position="70"/>
    </location>
</feature>
<feature type="compositionally biased region" description="Polar residues" evidence="9">
    <location>
        <begin position="1197"/>
        <end position="1207"/>
    </location>
</feature>
<feature type="compositionally biased region" description="Basic and acidic residues" evidence="9">
    <location>
        <begin position="454"/>
        <end position="463"/>
    </location>
</feature>
<evidence type="ECO:0000256" key="9">
    <source>
        <dbReference type="SAM" id="MobiDB-lite"/>
    </source>
</evidence>
<comment type="subcellular location">
    <subcellularLocation>
        <location evidence="1">Nucleus</location>
    </subcellularLocation>
</comment>
<dbReference type="InterPro" id="IPR029063">
    <property type="entry name" value="SAM-dependent_MTases_sf"/>
</dbReference>
<feature type="domain" description="BAH" evidence="10">
    <location>
        <begin position="613"/>
        <end position="731"/>
    </location>
</feature>
<evidence type="ECO:0000256" key="1">
    <source>
        <dbReference type="ARBA" id="ARBA00004123"/>
    </source>
</evidence>
<keyword evidence="12" id="KW-1185">Reference proteome</keyword>
<comment type="caution">
    <text evidence="11">The sequence shown here is derived from an EMBL/GenBank/DDBJ whole genome shotgun (WGS) entry which is preliminary data.</text>
</comment>
<feature type="active site" evidence="8">
    <location>
        <position position="838"/>
    </location>
</feature>
<feature type="compositionally biased region" description="Basic and acidic residues" evidence="9">
    <location>
        <begin position="20"/>
        <end position="36"/>
    </location>
</feature>
<dbReference type="InterPro" id="IPR001525">
    <property type="entry name" value="C5_MeTfrase"/>
</dbReference>
<dbReference type="Pfam" id="PF25423">
    <property type="entry name" value="DUF7893"/>
    <property type="match status" value="1"/>
</dbReference>
<keyword evidence="3 8" id="KW-0489">Methyltransferase</keyword>
<dbReference type="GO" id="GO:0005634">
    <property type="term" value="C:nucleus"/>
    <property type="evidence" value="ECO:0007669"/>
    <property type="project" value="UniProtKB-SubCell"/>
</dbReference>
<dbReference type="PRINTS" id="PR00105">
    <property type="entry name" value="C5METTRFRASE"/>
</dbReference>
<dbReference type="InterPro" id="IPR057215">
    <property type="entry name" value="DUF7893"/>
</dbReference>
<dbReference type="PANTHER" id="PTHR10629">
    <property type="entry name" value="CYTOSINE-SPECIFIC METHYLTRANSFERASE"/>
    <property type="match status" value="1"/>
</dbReference>
<evidence type="ECO:0000256" key="4">
    <source>
        <dbReference type="ARBA" id="ARBA00022679"/>
    </source>
</evidence>
<feature type="domain" description="BAH" evidence="10">
    <location>
        <begin position="465"/>
        <end position="599"/>
    </location>
</feature>
<dbReference type="InterPro" id="IPR018117">
    <property type="entry name" value="C5_DNA_meth_AS"/>
</dbReference>
<evidence type="ECO:0000313" key="12">
    <source>
        <dbReference type="Proteomes" id="UP001244011"/>
    </source>
</evidence>
<evidence type="ECO:0000256" key="3">
    <source>
        <dbReference type="ARBA" id="ARBA00022603"/>
    </source>
</evidence>
<evidence type="ECO:0000256" key="6">
    <source>
        <dbReference type="ARBA" id="ARBA00023125"/>
    </source>
</evidence>
<dbReference type="CDD" id="cd04712">
    <property type="entry name" value="BAH_DCM_I"/>
    <property type="match status" value="1"/>
</dbReference>
<dbReference type="InterPro" id="IPR050390">
    <property type="entry name" value="C5-Methyltransferase"/>
</dbReference>
<sequence>MDGLARAAEPTPEDFALPFVKEDPETTPRRWTKLGDDSEVECNPGLSLTPSDSLGQPGFAAETQDQDLDDESITSVRASVISTTPGLPGLPGHDDSGELELSTEHTPLARRNNHLAVCIPKSTLTYPRSMVDGWLPPLPPVHESVALAALMTFVESQGDLTDEDFVEFELDNFSIYIRNNTYRNELRPLQQLATKARHDDFYFDGVLRIGDIEHYVEGVHFRKLPLGNYGISNASVGDQMWIHSKMNESREVYYQLKRPSAEYARFHAPFLWLADLAKHTVDFCVWRAKRKLSVELRHFKEKFIGWLLDTHRNAPSVERWHSKHGSNDYRSAVVANVDFIWKELYGLEPKKAASMHIFKEIKFFTRYEPAAALSDGVDVTPTVVTPYVFGCFGHMKFGRLLKVVGQKEPADEKASEAFMEGRESEDPLQQEDTLGILPLEDHHQARNRSKRRSSSADRDHREMIASIKPGDTISTPPDSQATGTKWKTEAAKGFVDDRRWFGLVQKVHVSPRTGARSFDVTWLYQPIDTPCCKMMYAWGKELFLSNHCTCDDGADARWDEDEVLEKHNVDWFGSPETTTAEFFVRQTYMIEDRRWVSLEPKHMRCQHDRPEGPFYHPGDTVLASVSEEAEIAEPYEVVEVFEQGRSQLARLRTLRRRSAIEHRAKNIRPNELVYTDDVVVADTENIVGRCLVRFFRPGEPLPNPYNRDGTANVFFITHKLQLRDGKEVCVQFEDEYPPSMRQGFNPKRRDFRKMRGLDLFCGSGNFGRGLEEGGVVDMHWVNDIWDKAVHTYMANAPVGTHPFLGSVDDLLQHAIEGRYSNSVPRPGEVDFISGGSPCQGFSLLTDDKKCDRQVKNQSLVASFASFVDVYRPKYGILENVPAIVQGHKNREEDVFSQLICAIVGMGYQAQIIMGDAWSYGAPQNRSRVFLYFAAPTYRLPEAPLPSHSHHAGSNSRALGVMSNGEPYVRRSFKPTAFKFVSAAEATADLPQIDDGKPDCCVGFPDHRIQLGVTPCLRFQFNLIPTHPYGMNFARAWEEGRGVMTLSERELFPRSGCTRTASNSKGWGRIRPVDVFPTVTTRCGPSDSRTGRLLHWWEHRPITIMEARRAQGFLDHEVLLGTPPEQWKLVGNSVARQMALALGLQFREAWLGSLYEDHAISVPAAQACQAPLNTAVLVGPETLAEETTRPGDWAMADSVSTTRESSNPIDEPRLSRGPASTPPTSASESTEARPIDPAGGPRKRSLSLALAVELHSSKKMQRFGAAQPPDGCLGLPDSAAAERAASKFGLGLDGNVDGDSRAAAAATVAEAVPGLDYDDFVDELSFQI</sequence>